<evidence type="ECO:0000256" key="1">
    <source>
        <dbReference type="ARBA" id="ARBA00004651"/>
    </source>
</evidence>
<evidence type="ECO:0000256" key="4">
    <source>
        <dbReference type="ARBA" id="ARBA00022475"/>
    </source>
</evidence>
<evidence type="ECO:0000256" key="5">
    <source>
        <dbReference type="ARBA" id="ARBA00022692"/>
    </source>
</evidence>
<dbReference type="PANTHER" id="PTHR30269:SF0">
    <property type="entry name" value="MEMBRANE TRANSPORTER PROTEIN YFCA-RELATED"/>
    <property type="match status" value="1"/>
</dbReference>
<keyword evidence="6 8" id="KW-1133">Transmembrane helix</keyword>
<keyword evidence="4 8" id="KW-1003">Cell membrane</keyword>
<dbReference type="Proteomes" id="UP001221838">
    <property type="component" value="Unassembled WGS sequence"/>
</dbReference>
<proteinExistence type="inferred from homology"/>
<feature type="signal peptide" evidence="9">
    <location>
        <begin position="1"/>
        <end position="21"/>
    </location>
</feature>
<comment type="subcellular location">
    <subcellularLocation>
        <location evidence="1 8">Cell membrane</location>
        <topology evidence="1 8">Multi-pass membrane protein</topology>
    </subcellularLocation>
</comment>
<dbReference type="Pfam" id="PF01925">
    <property type="entry name" value="TauE"/>
    <property type="match status" value="1"/>
</dbReference>
<name>A0ABT5DHG9_9BACT</name>
<feature type="transmembrane region" description="Helical" evidence="8">
    <location>
        <begin position="232"/>
        <end position="249"/>
    </location>
</feature>
<feature type="transmembrane region" description="Helical" evidence="8">
    <location>
        <begin position="105"/>
        <end position="124"/>
    </location>
</feature>
<evidence type="ECO:0000256" key="3">
    <source>
        <dbReference type="ARBA" id="ARBA00022448"/>
    </source>
</evidence>
<evidence type="ECO:0000256" key="2">
    <source>
        <dbReference type="ARBA" id="ARBA00009142"/>
    </source>
</evidence>
<dbReference type="InterPro" id="IPR052017">
    <property type="entry name" value="TSUP"/>
</dbReference>
<evidence type="ECO:0000313" key="11">
    <source>
        <dbReference type="Proteomes" id="UP001221838"/>
    </source>
</evidence>
<evidence type="ECO:0000256" key="9">
    <source>
        <dbReference type="SAM" id="SignalP"/>
    </source>
</evidence>
<comment type="similarity">
    <text evidence="2 8">Belongs to the 4-toluene sulfonate uptake permease (TSUP) (TC 2.A.102) family.</text>
</comment>
<dbReference type="RefSeq" id="WP_272141774.1">
    <property type="nucleotide sequence ID" value="NZ_JAQNDM010000002.1"/>
</dbReference>
<evidence type="ECO:0000256" key="6">
    <source>
        <dbReference type="ARBA" id="ARBA00022989"/>
    </source>
</evidence>
<keyword evidence="3" id="KW-0813">Transport</keyword>
<dbReference type="PANTHER" id="PTHR30269">
    <property type="entry name" value="TRANSMEMBRANE PROTEIN YFCA"/>
    <property type="match status" value="1"/>
</dbReference>
<dbReference type="InterPro" id="IPR002781">
    <property type="entry name" value="TM_pro_TauE-like"/>
</dbReference>
<keyword evidence="9" id="KW-0732">Signal</keyword>
<accession>A0ABT5DHG9</accession>
<sequence>MIHFLLLMGAGFVAGAMNAMAGGGSFVTLPALVFAGLPSVAANASSAVALFPASLASTWAYRRDLSGIGTVSLRALLPVSLAGGALGAGLLLATPPERFDEILPWLLLLASLTFAFGQRAGIALRRRIPTGPVMVLIVQFLLAIYGGYFGGAVGIMMMAAWSLLSTADVQAMNPAKTVLVAAANAVAVLCFIAAREVWWKETLAMLLAAALGGYAGARLARRLEPRRIRRGVILLTAVMTLAFFLRAAYA</sequence>
<feature type="transmembrane region" description="Helical" evidence="8">
    <location>
        <begin position="73"/>
        <end position="93"/>
    </location>
</feature>
<comment type="caution">
    <text evidence="10">The sequence shown here is derived from an EMBL/GenBank/DDBJ whole genome shotgun (WGS) entry which is preliminary data.</text>
</comment>
<feature type="transmembrane region" description="Helical" evidence="8">
    <location>
        <begin position="136"/>
        <end position="164"/>
    </location>
</feature>
<keyword evidence="11" id="KW-1185">Reference proteome</keyword>
<evidence type="ECO:0000313" key="10">
    <source>
        <dbReference type="EMBL" id="MDC0711782.1"/>
    </source>
</evidence>
<keyword evidence="7 8" id="KW-0472">Membrane</keyword>
<evidence type="ECO:0000256" key="7">
    <source>
        <dbReference type="ARBA" id="ARBA00023136"/>
    </source>
</evidence>
<dbReference type="EMBL" id="JAQNDM010000002">
    <property type="protein sequence ID" value="MDC0711782.1"/>
    <property type="molecule type" value="Genomic_DNA"/>
</dbReference>
<keyword evidence="5 8" id="KW-0812">Transmembrane</keyword>
<reference evidence="10 11" key="1">
    <citation type="submission" date="2022-11" db="EMBL/GenBank/DDBJ databases">
        <title>Minimal conservation of predation-associated metabolite biosynthetic gene clusters underscores biosynthetic potential of Myxococcota including descriptions for ten novel species: Archangium lansinium sp. nov., Myxococcus landrumus sp. nov., Nannocystis bai.</title>
        <authorList>
            <person name="Ahearne A."/>
            <person name="Stevens C."/>
            <person name="Dowd S."/>
        </authorList>
    </citation>
    <scope>NUCLEOTIDE SEQUENCE [LARGE SCALE GENOMIC DNA]</scope>
    <source>
        <strain evidence="10 11">NCWAL01</strain>
    </source>
</reference>
<gene>
    <name evidence="10" type="ORF">POL68_25155</name>
</gene>
<organism evidence="10 11">
    <name type="scientific">Stigmatella ashevillensis</name>
    <dbReference type="NCBI Taxonomy" id="2995309"/>
    <lineage>
        <taxon>Bacteria</taxon>
        <taxon>Pseudomonadati</taxon>
        <taxon>Myxococcota</taxon>
        <taxon>Myxococcia</taxon>
        <taxon>Myxococcales</taxon>
        <taxon>Cystobacterineae</taxon>
        <taxon>Archangiaceae</taxon>
        <taxon>Stigmatella</taxon>
    </lineage>
</organism>
<evidence type="ECO:0000256" key="8">
    <source>
        <dbReference type="RuleBase" id="RU363041"/>
    </source>
</evidence>
<feature type="transmembrane region" description="Helical" evidence="8">
    <location>
        <begin position="40"/>
        <end position="61"/>
    </location>
</feature>
<protein>
    <recommendedName>
        <fullName evidence="8">Probable membrane transporter protein</fullName>
    </recommendedName>
</protein>
<feature type="chain" id="PRO_5047491402" description="Probable membrane transporter protein" evidence="9">
    <location>
        <begin position="22"/>
        <end position="250"/>
    </location>
</feature>